<organism evidence="2 3">
    <name type="scientific">Williamsia sterculiae</name>
    <dbReference type="NCBI Taxonomy" id="1344003"/>
    <lineage>
        <taxon>Bacteria</taxon>
        <taxon>Bacillati</taxon>
        <taxon>Actinomycetota</taxon>
        <taxon>Actinomycetes</taxon>
        <taxon>Mycobacteriales</taxon>
        <taxon>Nocardiaceae</taxon>
        <taxon>Williamsia</taxon>
    </lineage>
</organism>
<gene>
    <name evidence="2" type="ORF">SAMN05445060_0933</name>
</gene>
<keyword evidence="1" id="KW-1133">Transmembrane helix</keyword>
<feature type="transmembrane region" description="Helical" evidence="1">
    <location>
        <begin position="12"/>
        <end position="30"/>
    </location>
</feature>
<dbReference type="AlphaFoldDB" id="A0A1N7DVF2"/>
<name>A0A1N7DVF2_9NOCA</name>
<sequence length="67" mass="6862">MSEQTPAAPRRVSPVMAVVGLVAVLVAVWGLLGGPSLGDLDIARWIAVAIAVGIGVTLILTGSRSRR</sequence>
<evidence type="ECO:0000313" key="2">
    <source>
        <dbReference type="EMBL" id="SIR79751.1"/>
    </source>
</evidence>
<evidence type="ECO:0000256" key="1">
    <source>
        <dbReference type="SAM" id="Phobius"/>
    </source>
</evidence>
<evidence type="ECO:0000313" key="3">
    <source>
        <dbReference type="Proteomes" id="UP000186218"/>
    </source>
</evidence>
<proteinExistence type="predicted"/>
<accession>A0A1N7DVF2</accession>
<dbReference type="STRING" id="1344003.SAMN05445060_0933"/>
<feature type="transmembrane region" description="Helical" evidence="1">
    <location>
        <begin position="42"/>
        <end position="61"/>
    </location>
</feature>
<dbReference type="RefSeq" id="WP_076476965.1">
    <property type="nucleotide sequence ID" value="NZ_FTNT01000002.1"/>
</dbReference>
<keyword evidence="3" id="KW-1185">Reference proteome</keyword>
<protein>
    <submittedName>
        <fullName evidence="2">Uncharacterized protein</fullName>
    </submittedName>
</protein>
<keyword evidence="1" id="KW-0812">Transmembrane</keyword>
<reference evidence="2 3" key="1">
    <citation type="submission" date="2017-01" db="EMBL/GenBank/DDBJ databases">
        <authorList>
            <person name="Mah S.A."/>
            <person name="Swanson W.J."/>
            <person name="Moy G.W."/>
            <person name="Vacquier V.D."/>
        </authorList>
    </citation>
    <scope>NUCLEOTIDE SEQUENCE [LARGE SCALE GENOMIC DNA]</scope>
    <source>
        <strain evidence="2 3">CPCC 203464</strain>
    </source>
</reference>
<dbReference type="EMBL" id="FTNT01000002">
    <property type="protein sequence ID" value="SIR79751.1"/>
    <property type="molecule type" value="Genomic_DNA"/>
</dbReference>
<dbReference type="Proteomes" id="UP000186218">
    <property type="component" value="Unassembled WGS sequence"/>
</dbReference>
<keyword evidence="1" id="KW-0472">Membrane</keyword>